<gene>
    <name evidence="1" type="ORF">HPBE_LOCUS8866</name>
</gene>
<organism evidence="2 3">
    <name type="scientific">Heligmosomoides polygyrus</name>
    <name type="common">Parasitic roundworm</name>
    <dbReference type="NCBI Taxonomy" id="6339"/>
    <lineage>
        <taxon>Eukaryota</taxon>
        <taxon>Metazoa</taxon>
        <taxon>Ecdysozoa</taxon>
        <taxon>Nematoda</taxon>
        <taxon>Chromadorea</taxon>
        <taxon>Rhabditida</taxon>
        <taxon>Rhabditina</taxon>
        <taxon>Rhabditomorpha</taxon>
        <taxon>Strongyloidea</taxon>
        <taxon>Heligmosomidae</taxon>
        <taxon>Heligmosomoides</taxon>
    </lineage>
</organism>
<protein>
    <submittedName>
        <fullName evidence="3">RNase H domain-containing protein</fullName>
    </submittedName>
</protein>
<evidence type="ECO:0000313" key="1">
    <source>
        <dbReference type="EMBL" id="VDO78147.1"/>
    </source>
</evidence>
<evidence type="ECO:0000313" key="3">
    <source>
        <dbReference type="WBParaSite" id="HPBE_0000886501-mRNA-1"/>
    </source>
</evidence>
<dbReference type="InterPro" id="IPR008042">
    <property type="entry name" value="Retrotrans_Pao"/>
</dbReference>
<dbReference type="Proteomes" id="UP000050761">
    <property type="component" value="Unassembled WGS sequence"/>
</dbReference>
<proteinExistence type="predicted"/>
<dbReference type="PANTHER" id="PTHR47331:SF8">
    <property type="match status" value="1"/>
</dbReference>
<sequence length="230" mass="26272">MREDVTQKLSWNKPLDKEYVSRWNEICAETRGTALKIPRNIATANHLHNRSTLWIFGDASKVAIACCGYVTHVPYNNTNGLLLAPLRRKLSIPRLELLALLISLRLASSILRVHQRHIQCVQIVSDSKIALAWAQSSRRLPLFVANQVDCIRKITRQIQDLGIPVELNYIESEHNPADVATRPTSREQFEESQWLTGSKWFAKPEHEWPIESTPKGIVQEYTAVKMKKTA</sequence>
<dbReference type="PANTHER" id="PTHR47331">
    <property type="entry name" value="PHD-TYPE DOMAIN-CONTAINING PROTEIN"/>
    <property type="match status" value="1"/>
</dbReference>
<keyword evidence="2" id="KW-1185">Reference proteome</keyword>
<dbReference type="EMBL" id="UZAH01026275">
    <property type="protein sequence ID" value="VDO78147.1"/>
    <property type="molecule type" value="Genomic_DNA"/>
</dbReference>
<dbReference type="Pfam" id="PF05380">
    <property type="entry name" value="Peptidase_A17"/>
    <property type="match status" value="1"/>
</dbReference>
<reference evidence="3" key="2">
    <citation type="submission" date="2019-09" db="UniProtKB">
        <authorList>
            <consortium name="WormBaseParasite"/>
        </authorList>
    </citation>
    <scope>IDENTIFICATION</scope>
</reference>
<dbReference type="OrthoDB" id="5868329at2759"/>
<reference evidence="1 2" key="1">
    <citation type="submission" date="2018-11" db="EMBL/GenBank/DDBJ databases">
        <authorList>
            <consortium name="Pathogen Informatics"/>
        </authorList>
    </citation>
    <scope>NUCLEOTIDE SEQUENCE [LARGE SCALE GENOMIC DNA]</scope>
</reference>
<accession>A0A183FN32</accession>
<name>A0A183FN32_HELPZ</name>
<evidence type="ECO:0000313" key="2">
    <source>
        <dbReference type="Proteomes" id="UP000050761"/>
    </source>
</evidence>
<accession>A0A3P7Z350</accession>
<dbReference type="WBParaSite" id="HPBE_0000886501-mRNA-1">
    <property type="protein sequence ID" value="HPBE_0000886501-mRNA-1"/>
    <property type="gene ID" value="HPBE_0000886501"/>
</dbReference>
<dbReference type="AlphaFoldDB" id="A0A183FN32"/>